<sequence length="464" mass="46886">MSAQASTAPAGRPGLDRSLTRVALILVLGAFVALLDTTVIGVAVHALGQRFGAGPADVQWATTGYLLALAAVIPATGWAAQRFGATRAWTGSLAVLLAGSVLCGLAWSLGSLVAFRVVQGLGAGGLFPLSRLIVVEVAGRERMGRMMALMAVPAVLAPVVGPVVGGVLVQELSWRWVFLLNVPVLLAAIVLTLRFIPASRGSAAERLDAAGLVAVSGGLALLLHGLSRLGGRAPASSWGLPLLAGAALLAGYGLWTARAARPGVIRLGLFRDRAFAVSCALAFLGNFALFAGAFLVPLFFQQDAAEGALGAGLVMAPQGLGMLAAVLVAGRLMDSGPPARTMVLGGLALVLAGTLPFALVQPGSGQGLLAVALFVRGIGLTFAISPTMKTLYHSLPADRMPDATTANAIGQQLGGALGTAVVAVVLQRVLDGGSAAAGFHAAFWVTVGCVGAAMVAALRLPREA</sequence>
<feature type="transmembrane region" description="Helical" evidence="8">
    <location>
        <begin position="366"/>
        <end position="385"/>
    </location>
</feature>
<feature type="transmembrane region" description="Helical" evidence="8">
    <location>
        <begin position="60"/>
        <end position="80"/>
    </location>
</feature>
<evidence type="ECO:0000259" key="9">
    <source>
        <dbReference type="PROSITE" id="PS50850"/>
    </source>
</evidence>
<keyword evidence="6 8" id="KW-0472">Membrane</keyword>
<feature type="transmembrane region" description="Helical" evidence="8">
    <location>
        <begin position="207"/>
        <end position="226"/>
    </location>
</feature>
<evidence type="ECO:0000256" key="3">
    <source>
        <dbReference type="ARBA" id="ARBA00022475"/>
    </source>
</evidence>
<evidence type="ECO:0000256" key="7">
    <source>
        <dbReference type="ARBA" id="ARBA00023251"/>
    </source>
</evidence>
<gene>
    <name evidence="10" type="ORF">AB0L16_07040</name>
</gene>
<dbReference type="InterPro" id="IPR004638">
    <property type="entry name" value="EmrB-like"/>
</dbReference>
<evidence type="ECO:0000256" key="6">
    <source>
        <dbReference type="ARBA" id="ARBA00023136"/>
    </source>
</evidence>
<evidence type="ECO:0000256" key="4">
    <source>
        <dbReference type="ARBA" id="ARBA00022692"/>
    </source>
</evidence>
<dbReference type="InterPro" id="IPR036259">
    <property type="entry name" value="MFS_trans_sf"/>
</dbReference>
<dbReference type="EMBL" id="JBFAUK010000004">
    <property type="protein sequence ID" value="MEV5506218.1"/>
    <property type="molecule type" value="Genomic_DNA"/>
</dbReference>
<evidence type="ECO:0000313" key="10">
    <source>
        <dbReference type="EMBL" id="MEV5506218.1"/>
    </source>
</evidence>
<feature type="transmembrane region" description="Helical" evidence="8">
    <location>
        <begin position="308"/>
        <end position="329"/>
    </location>
</feature>
<organism evidence="10 11">
    <name type="scientific">Streptomyces orinoci</name>
    <name type="common">Streptoverticillium orinoci</name>
    <dbReference type="NCBI Taxonomy" id="67339"/>
    <lineage>
        <taxon>Bacteria</taxon>
        <taxon>Bacillati</taxon>
        <taxon>Actinomycetota</taxon>
        <taxon>Actinomycetes</taxon>
        <taxon>Kitasatosporales</taxon>
        <taxon>Streptomycetaceae</taxon>
        <taxon>Streptomyces</taxon>
    </lineage>
</organism>
<comment type="caution">
    <text evidence="10">The sequence shown here is derived from an EMBL/GenBank/DDBJ whole genome shotgun (WGS) entry which is preliminary data.</text>
</comment>
<dbReference type="InterPro" id="IPR011701">
    <property type="entry name" value="MFS"/>
</dbReference>
<feature type="transmembrane region" description="Helical" evidence="8">
    <location>
        <begin position="174"/>
        <end position="195"/>
    </location>
</feature>
<feature type="transmembrane region" description="Helical" evidence="8">
    <location>
        <begin position="238"/>
        <end position="255"/>
    </location>
</feature>
<keyword evidence="3" id="KW-1003">Cell membrane</keyword>
<feature type="transmembrane region" description="Helical" evidence="8">
    <location>
        <begin position="341"/>
        <end position="360"/>
    </location>
</feature>
<proteinExistence type="predicted"/>
<keyword evidence="11" id="KW-1185">Reference proteome</keyword>
<evidence type="ECO:0000256" key="2">
    <source>
        <dbReference type="ARBA" id="ARBA00022448"/>
    </source>
</evidence>
<comment type="subcellular location">
    <subcellularLocation>
        <location evidence="1">Cell membrane</location>
        <topology evidence="1">Multi-pass membrane protein</topology>
    </subcellularLocation>
</comment>
<dbReference type="NCBIfam" id="TIGR00711">
    <property type="entry name" value="efflux_EmrB"/>
    <property type="match status" value="1"/>
</dbReference>
<reference evidence="10 11" key="1">
    <citation type="submission" date="2024-06" db="EMBL/GenBank/DDBJ databases">
        <title>The Natural Products Discovery Center: Release of the First 8490 Sequenced Strains for Exploring Actinobacteria Biosynthetic Diversity.</title>
        <authorList>
            <person name="Kalkreuter E."/>
            <person name="Kautsar S.A."/>
            <person name="Yang D."/>
            <person name="Bader C.D."/>
            <person name="Teijaro C.N."/>
            <person name="Fluegel L."/>
            <person name="Davis C.M."/>
            <person name="Simpson J.R."/>
            <person name="Lauterbach L."/>
            <person name="Steele A.D."/>
            <person name="Gui C."/>
            <person name="Meng S."/>
            <person name="Li G."/>
            <person name="Viehrig K."/>
            <person name="Ye F."/>
            <person name="Su P."/>
            <person name="Kiefer A.F."/>
            <person name="Nichols A."/>
            <person name="Cepeda A.J."/>
            <person name="Yan W."/>
            <person name="Fan B."/>
            <person name="Jiang Y."/>
            <person name="Adhikari A."/>
            <person name="Zheng C.-J."/>
            <person name="Schuster L."/>
            <person name="Cowan T.M."/>
            <person name="Smanski M.J."/>
            <person name="Chevrette M.G."/>
            <person name="De Carvalho L.P.S."/>
            <person name="Shen B."/>
        </authorList>
    </citation>
    <scope>NUCLEOTIDE SEQUENCE [LARGE SCALE GENOMIC DNA]</scope>
    <source>
        <strain evidence="10 11">NPDC052347</strain>
    </source>
</reference>
<dbReference type="Proteomes" id="UP001552594">
    <property type="component" value="Unassembled WGS sequence"/>
</dbReference>
<name>A0ABV3JTI8_STRON</name>
<keyword evidence="4 8" id="KW-0812">Transmembrane</keyword>
<dbReference type="SUPFAM" id="SSF103473">
    <property type="entry name" value="MFS general substrate transporter"/>
    <property type="match status" value="1"/>
</dbReference>
<dbReference type="PROSITE" id="PS50850">
    <property type="entry name" value="MFS"/>
    <property type="match status" value="1"/>
</dbReference>
<dbReference type="PANTHER" id="PTHR42718:SF46">
    <property type="entry name" value="BLR6921 PROTEIN"/>
    <property type="match status" value="1"/>
</dbReference>
<keyword evidence="2" id="KW-0813">Transport</keyword>
<feature type="transmembrane region" description="Helical" evidence="8">
    <location>
        <begin position="275"/>
        <end position="296"/>
    </location>
</feature>
<feature type="transmembrane region" description="Helical" evidence="8">
    <location>
        <begin position="22"/>
        <end position="48"/>
    </location>
</feature>
<evidence type="ECO:0000313" key="11">
    <source>
        <dbReference type="Proteomes" id="UP001552594"/>
    </source>
</evidence>
<dbReference type="Gene3D" id="1.20.1720.10">
    <property type="entry name" value="Multidrug resistance protein D"/>
    <property type="match status" value="1"/>
</dbReference>
<dbReference type="InterPro" id="IPR020846">
    <property type="entry name" value="MFS_dom"/>
</dbReference>
<dbReference type="RefSeq" id="WP_109282664.1">
    <property type="nucleotide sequence ID" value="NZ_JBFAUK010000004.1"/>
</dbReference>
<feature type="transmembrane region" description="Helical" evidence="8">
    <location>
        <begin position="438"/>
        <end position="458"/>
    </location>
</feature>
<dbReference type="Pfam" id="PF07690">
    <property type="entry name" value="MFS_1"/>
    <property type="match status" value="1"/>
</dbReference>
<evidence type="ECO:0000256" key="1">
    <source>
        <dbReference type="ARBA" id="ARBA00004651"/>
    </source>
</evidence>
<evidence type="ECO:0000256" key="5">
    <source>
        <dbReference type="ARBA" id="ARBA00022989"/>
    </source>
</evidence>
<keyword evidence="7" id="KW-0046">Antibiotic resistance</keyword>
<dbReference type="PANTHER" id="PTHR42718">
    <property type="entry name" value="MAJOR FACILITATOR SUPERFAMILY MULTIDRUG TRANSPORTER MFSC"/>
    <property type="match status" value="1"/>
</dbReference>
<feature type="domain" description="Major facilitator superfamily (MFS) profile" evidence="9">
    <location>
        <begin position="22"/>
        <end position="464"/>
    </location>
</feature>
<feature type="transmembrane region" description="Helical" evidence="8">
    <location>
        <begin position="113"/>
        <end position="134"/>
    </location>
</feature>
<feature type="transmembrane region" description="Helical" evidence="8">
    <location>
        <begin position="146"/>
        <end position="168"/>
    </location>
</feature>
<feature type="transmembrane region" description="Helical" evidence="8">
    <location>
        <begin position="406"/>
        <end position="426"/>
    </location>
</feature>
<keyword evidence="5 8" id="KW-1133">Transmembrane helix</keyword>
<evidence type="ECO:0000256" key="8">
    <source>
        <dbReference type="SAM" id="Phobius"/>
    </source>
</evidence>
<accession>A0ABV3JTI8</accession>
<protein>
    <submittedName>
        <fullName evidence="10">DHA2 family efflux MFS transporter permease subunit</fullName>
    </submittedName>
</protein>
<dbReference type="Gene3D" id="1.20.1250.20">
    <property type="entry name" value="MFS general substrate transporter like domains"/>
    <property type="match status" value="1"/>
</dbReference>
<feature type="transmembrane region" description="Helical" evidence="8">
    <location>
        <begin position="87"/>
        <end position="107"/>
    </location>
</feature>